<organism evidence="6 7">
    <name type="scientific">Rhodotorula toruloides</name>
    <name type="common">Yeast</name>
    <name type="synonym">Rhodosporidium toruloides</name>
    <dbReference type="NCBI Taxonomy" id="5286"/>
    <lineage>
        <taxon>Eukaryota</taxon>
        <taxon>Fungi</taxon>
        <taxon>Dikarya</taxon>
        <taxon>Basidiomycota</taxon>
        <taxon>Pucciniomycotina</taxon>
        <taxon>Microbotryomycetes</taxon>
        <taxon>Sporidiobolales</taxon>
        <taxon>Sporidiobolaceae</taxon>
        <taxon>Rhodotorula</taxon>
    </lineage>
</organism>
<reference evidence="6 7" key="1">
    <citation type="submission" date="2015-07" db="EMBL/GenBank/DDBJ databases">
        <authorList>
            <person name="Cajimat M.N.B."/>
            <person name="Milazzo M.L."/>
            <person name="Fulhorst C.F."/>
        </authorList>
    </citation>
    <scope>NUCLEOTIDE SEQUENCE [LARGE SCALE GENOMIC DNA]</scope>
    <source>
        <strain evidence="6">Single colony</strain>
    </source>
</reference>
<feature type="compositionally biased region" description="Low complexity" evidence="4">
    <location>
        <begin position="235"/>
        <end position="250"/>
    </location>
</feature>
<accession>A0A0K3CDQ5</accession>
<feature type="region of interest" description="Disordered" evidence="4">
    <location>
        <begin position="488"/>
        <end position="1141"/>
    </location>
</feature>
<feature type="compositionally biased region" description="Pro residues" evidence="4">
    <location>
        <begin position="207"/>
        <end position="218"/>
    </location>
</feature>
<feature type="region of interest" description="Disordered" evidence="4">
    <location>
        <begin position="198"/>
        <end position="250"/>
    </location>
</feature>
<feature type="region of interest" description="Disordered" evidence="4">
    <location>
        <begin position="266"/>
        <end position="287"/>
    </location>
</feature>
<feature type="compositionally biased region" description="Basic residues" evidence="4">
    <location>
        <begin position="333"/>
        <end position="348"/>
    </location>
</feature>
<dbReference type="InterPro" id="IPR000232">
    <property type="entry name" value="HSF_DNA-bd"/>
</dbReference>
<feature type="compositionally biased region" description="Acidic residues" evidence="4">
    <location>
        <begin position="574"/>
        <end position="619"/>
    </location>
</feature>
<feature type="compositionally biased region" description="Basic and acidic residues" evidence="4">
    <location>
        <begin position="802"/>
        <end position="816"/>
    </location>
</feature>
<feature type="compositionally biased region" description="Acidic residues" evidence="4">
    <location>
        <begin position="858"/>
        <end position="870"/>
    </location>
</feature>
<keyword evidence="3" id="KW-0539">Nucleus</keyword>
<comment type="subcellular location">
    <subcellularLocation>
        <location evidence="1">Nucleus</location>
    </subcellularLocation>
</comment>
<feature type="compositionally biased region" description="Low complexity" evidence="4">
    <location>
        <begin position="969"/>
        <end position="978"/>
    </location>
</feature>
<dbReference type="GO" id="GO:0005634">
    <property type="term" value="C:nucleus"/>
    <property type="evidence" value="ECO:0007669"/>
    <property type="project" value="UniProtKB-SubCell"/>
</dbReference>
<feature type="compositionally biased region" description="Low complexity" evidence="4">
    <location>
        <begin position="774"/>
        <end position="789"/>
    </location>
</feature>
<feature type="compositionally biased region" description="Low complexity" evidence="4">
    <location>
        <begin position="1047"/>
        <end position="1070"/>
    </location>
</feature>
<dbReference type="GO" id="GO:0003700">
    <property type="term" value="F:DNA-binding transcription factor activity"/>
    <property type="evidence" value="ECO:0007669"/>
    <property type="project" value="InterPro"/>
</dbReference>
<sequence length="1345" mass="140807">MADSSQQQYGQQQQRGPNAADGRAASAGHPHQQGGQPGQPQRAQGGTSAGGGYMAQNGSGQLPVPPQNMSANRSPSLANFSQPSRYPSIPSMQGHPPTYQPYQMGPSMNPYGLPHASAANQHPYHHAFPTHPHPVAYTPYTPYMHAPQHHLPHGHPYASPMSFNHLGTPLDPNAILPLPGGPSPRPAASDALALPTPPAAFQTVHNPPAPALPVPPPIQNEVPFRLPTPPPQLKAKTGAENANAAAGSSTSTATTSAAAAAAAAAPTPATAPAVPTAKPAAERPPPRRASIAAAANLPGRESSTSPQPLRARLRAPAQPAPAPVVAPAPVPAHKPRRRKGQPGRRPKNGKSGDGGAAKRRASRGGWGTGGGNRPETFLRKLWKLLKGDPEDVSEYLRWDKSGRLIIIPDEKVLVEKVCKVHFAQKNITSFNKQMNNWDFKRHSRSQRDIAAIAKAEPGVTRQTRIWYHTTLRSDSSWDDVNAVGRHEDGLAKKRRVKSKTTGIMEEGPGIGRTKRKKGTPPSIGKRSDDEGDDEKPSRSQSPEAVDGPSSSVGKRAAALRKTMPAKKRRKTYDSSDESDDFGDSSEEEEEGSEDESGSGDEEEGSELGDDLSGSEDEGEKGDVKGKGKAKAQPDEEEEEEDEDAEGEPDEEILEQQKAAAATAAKGKGKAKSATPKKDTPVKGKARAASSVPSGSKPPPTKRARTDNPSTAPAPTTKRAAAAAAAKAAAAKAEEEEKEKEKARLEEQERKEADEAAQALAAAKPDNAVQPVKPAGGRRSTRRSLAAAADADTDEKGDGDEEQPNKDKQEDEEKAAEGEAAQVGAKQDEEINVDQEEAKDAPAAEPMQVDEQAGPAADGDVDADGASDEDAEALKSISAAGTRRTRSSRGGAQASPAATSAAAAAIKKPSAAQKFSRPVRDRTSTGRATRQQQPVEAEPAVESEPAPAKNTRAGRRSLAKEPDVAKEETAASTAQTAATRGKKGKAPAANARKAAAVPLVAGAAAPVASTSTSGTAGRKLKGRGGGWYTSPQDEVQSHDMRRGGAGYRAGSASMDGGSVDGSSASGSSNGDPPMMLSLNPQTGGRPLDGYSLPRPPHLIAGARDSSTPAAGGASAFSPTPSASAGMARSPSAASMQVYYPDSSNPYGSSPYPSYPHQQQAPVATHRHPIRRHVAPYFSEPGRARPAYHYHGAEPIPRPYVNPAHQVTDEMLEDGDEADVYGAEFAAAVAGPSNGYAAPPAMDGYGDEQGFGYYQQPAPAPEARSRNPSAGASDSASMFSLLPGGYKRPDAAVSDLRGSPKGEGEDAEMQDGGREGSWPRAMTRGASELFPDLQQQQQRDDRYASDF</sequence>
<dbReference type="InterPro" id="IPR036388">
    <property type="entry name" value="WH-like_DNA-bd_sf"/>
</dbReference>
<dbReference type="SUPFAM" id="SSF46785">
    <property type="entry name" value="Winged helix' DNA-binding domain"/>
    <property type="match status" value="1"/>
</dbReference>
<feature type="region of interest" description="Disordered" evidence="4">
    <location>
        <begin position="314"/>
        <end position="373"/>
    </location>
</feature>
<evidence type="ECO:0000256" key="3">
    <source>
        <dbReference type="ARBA" id="ARBA00023242"/>
    </source>
</evidence>
<dbReference type="STRING" id="5286.A0A0K3CDQ5"/>
<feature type="compositionally biased region" description="Basic and acidic residues" evidence="4">
    <location>
        <begin position="1336"/>
        <end position="1345"/>
    </location>
</feature>
<feature type="compositionally biased region" description="Low complexity" evidence="4">
    <location>
        <begin position="27"/>
        <end position="46"/>
    </location>
</feature>
<evidence type="ECO:0000256" key="2">
    <source>
        <dbReference type="ARBA" id="ARBA00023125"/>
    </source>
</evidence>
<dbReference type="GO" id="GO:0043565">
    <property type="term" value="F:sequence-specific DNA binding"/>
    <property type="evidence" value="ECO:0007669"/>
    <property type="project" value="InterPro"/>
</dbReference>
<evidence type="ECO:0000256" key="1">
    <source>
        <dbReference type="ARBA" id="ARBA00004123"/>
    </source>
</evidence>
<feature type="compositionally biased region" description="Low complexity" evidence="4">
    <location>
        <begin position="1104"/>
        <end position="1124"/>
    </location>
</feature>
<evidence type="ECO:0000313" key="6">
    <source>
        <dbReference type="EMBL" id="CTR06685.1"/>
    </source>
</evidence>
<gene>
    <name evidence="6" type="primary">FGENESH: predicted gene_5.91</name>
    <name evidence="6" type="ORF">BN2166_0025460</name>
</gene>
<feature type="compositionally biased region" description="Low complexity" evidence="4">
    <location>
        <begin position="985"/>
        <end position="1016"/>
    </location>
</feature>
<evidence type="ECO:0000259" key="5">
    <source>
        <dbReference type="Pfam" id="PF00447"/>
    </source>
</evidence>
<dbReference type="EMBL" id="CWKI01000005">
    <property type="protein sequence ID" value="CTR06685.1"/>
    <property type="molecule type" value="Genomic_DNA"/>
</dbReference>
<dbReference type="Pfam" id="PF00447">
    <property type="entry name" value="HSF_DNA-bind"/>
    <property type="match status" value="1"/>
</dbReference>
<dbReference type="InterPro" id="IPR036390">
    <property type="entry name" value="WH_DNA-bd_sf"/>
</dbReference>
<dbReference type="OMA" id="TRIWYHT"/>
<feature type="compositionally biased region" description="Polar residues" evidence="4">
    <location>
        <begin position="67"/>
        <end position="85"/>
    </location>
</feature>
<feature type="compositionally biased region" description="Pro residues" evidence="4">
    <location>
        <begin position="318"/>
        <end position="332"/>
    </location>
</feature>
<feature type="compositionally biased region" description="Low complexity" evidence="4">
    <location>
        <begin position="717"/>
        <end position="730"/>
    </location>
</feature>
<feature type="compositionally biased region" description="Low complexity" evidence="4">
    <location>
        <begin position="933"/>
        <end position="947"/>
    </location>
</feature>
<feature type="domain" description="HSF-type DNA-binding" evidence="5">
    <location>
        <begin position="377"/>
        <end position="474"/>
    </location>
</feature>
<feature type="compositionally biased region" description="Acidic residues" evidence="4">
    <location>
        <begin position="634"/>
        <end position="653"/>
    </location>
</feature>
<feature type="compositionally biased region" description="Low complexity" evidence="4">
    <location>
        <begin position="755"/>
        <end position="767"/>
    </location>
</feature>
<protein>
    <submittedName>
        <fullName evidence="6">BY PROTMAP: gi|472585892|gb|EMS23434.1| Heat shock factor (HSF)-type transcription factor [Rhodosporidium toruloides NP11] gi|647395709|emb|CDR37350.1| RHTO0S02e13784g1_1 [Rhodosporidium toruloides]</fullName>
    </submittedName>
</protein>
<keyword evidence="2" id="KW-0238">DNA-binding</keyword>
<feature type="region of interest" description="Disordered" evidence="4">
    <location>
        <begin position="1"/>
        <end position="103"/>
    </location>
</feature>
<name>A0A0K3CDQ5_RHOTO</name>
<feature type="compositionally biased region" description="Acidic residues" evidence="4">
    <location>
        <begin position="790"/>
        <end position="801"/>
    </location>
</feature>
<keyword evidence="7" id="KW-1185">Reference proteome</keyword>
<feature type="compositionally biased region" description="Basic and acidic residues" evidence="4">
    <location>
        <begin position="731"/>
        <end position="753"/>
    </location>
</feature>
<keyword evidence="6" id="KW-0346">Stress response</keyword>
<evidence type="ECO:0000313" key="7">
    <source>
        <dbReference type="Proteomes" id="UP000199069"/>
    </source>
</evidence>
<proteinExistence type="predicted"/>
<evidence type="ECO:0000256" key="4">
    <source>
        <dbReference type="SAM" id="MobiDB-lite"/>
    </source>
</evidence>
<feature type="region of interest" description="Disordered" evidence="4">
    <location>
        <begin position="1238"/>
        <end position="1345"/>
    </location>
</feature>
<dbReference type="Gene3D" id="1.10.10.10">
    <property type="entry name" value="Winged helix-like DNA-binding domain superfamily/Winged helix DNA-binding domain"/>
    <property type="match status" value="1"/>
</dbReference>
<feature type="compositionally biased region" description="Low complexity" evidence="4">
    <location>
        <begin position="1"/>
        <end position="14"/>
    </location>
</feature>
<feature type="compositionally biased region" description="Basic and acidic residues" evidence="4">
    <location>
        <begin position="957"/>
        <end position="968"/>
    </location>
</feature>
<feature type="compositionally biased region" description="Low complexity" evidence="4">
    <location>
        <begin position="266"/>
        <end position="279"/>
    </location>
</feature>
<feature type="compositionally biased region" description="Polar residues" evidence="4">
    <location>
        <begin position="1264"/>
        <end position="1276"/>
    </location>
</feature>
<dbReference type="Proteomes" id="UP000199069">
    <property type="component" value="Unassembled WGS sequence"/>
</dbReference>
<feature type="compositionally biased region" description="Low complexity" evidence="4">
    <location>
        <begin position="877"/>
        <end position="913"/>
    </location>
</feature>
<feature type="compositionally biased region" description="Polar residues" evidence="4">
    <location>
        <begin position="538"/>
        <end position="552"/>
    </location>
</feature>